<evidence type="ECO:0000313" key="2">
    <source>
        <dbReference type="EMBL" id="NIC03967.1"/>
    </source>
</evidence>
<comment type="caution">
    <text evidence="2">The sequence shown here is derived from an EMBL/GenBank/DDBJ whole genome shotgun (WGS) entry which is preliminary data.</text>
</comment>
<dbReference type="EMBL" id="JAAQTO010000002">
    <property type="protein sequence ID" value="NIC03967.1"/>
    <property type="molecule type" value="Genomic_DNA"/>
</dbReference>
<evidence type="ECO:0000313" key="3">
    <source>
        <dbReference type="Proteomes" id="UP001318321"/>
    </source>
</evidence>
<accession>A0ABX0PL30</accession>
<evidence type="ECO:0000256" key="1">
    <source>
        <dbReference type="SAM" id="Phobius"/>
    </source>
</evidence>
<proteinExistence type="predicted"/>
<reference evidence="2 3" key="1">
    <citation type="submission" date="2020-03" db="EMBL/GenBank/DDBJ databases">
        <title>Identification of Halomonas strains.</title>
        <authorList>
            <person name="Xiao Z."/>
            <person name="Dong F."/>
            <person name="Wang Z."/>
            <person name="Zhao J.-Y."/>
        </authorList>
    </citation>
    <scope>NUCLEOTIDE SEQUENCE [LARGE SCALE GENOMIC DNA]</scope>
    <source>
        <strain evidence="2 3">DX6</strain>
    </source>
</reference>
<name>A0ABX0PL30_9GAMM</name>
<keyword evidence="1" id="KW-0472">Membrane</keyword>
<keyword evidence="3" id="KW-1185">Reference proteome</keyword>
<sequence>MRLNVNLTTVLVLGAAGYLYWQYRQNRLFQGMSPELRSYIGQPVRPPIWESWNFGESWGDWRYSGDAAADLQRRFELGAYGTL</sequence>
<organism evidence="2 3">
    <name type="scientific">Billgrantia bachuensis</name>
    <dbReference type="NCBI Taxonomy" id="2717286"/>
    <lineage>
        <taxon>Bacteria</taxon>
        <taxon>Pseudomonadati</taxon>
        <taxon>Pseudomonadota</taxon>
        <taxon>Gammaproteobacteria</taxon>
        <taxon>Oceanospirillales</taxon>
        <taxon>Halomonadaceae</taxon>
        <taxon>Billgrantia</taxon>
    </lineage>
</organism>
<feature type="transmembrane region" description="Helical" evidence="1">
    <location>
        <begin position="6"/>
        <end position="23"/>
    </location>
</feature>
<keyword evidence="1" id="KW-0812">Transmembrane</keyword>
<keyword evidence="1" id="KW-1133">Transmembrane helix</keyword>
<dbReference type="Proteomes" id="UP001318321">
    <property type="component" value="Unassembled WGS sequence"/>
</dbReference>
<protein>
    <submittedName>
        <fullName evidence="2">Uncharacterized protein</fullName>
    </submittedName>
</protein>
<dbReference type="RefSeq" id="WP_167110054.1">
    <property type="nucleotide sequence ID" value="NZ_JAAQTO010000002.1"/>
</dbReference>
<gene>
    <name evidence="2" type="ORF">HBJ55_00795</name>
</gene>